<dbReference type="EMBL" id="SOCA01000007">
    <property type="protein sequence ID" value="TDU67262.1"/>
    <property type="molecule type" value="Genomic_DNA"/>
</dbReference>
<dbReference type="RefSeq" id="WP_133796480.1">
    <property type="nucleotide sequence ID" value="NZ_SOCA01000007.1"/>
</dbReference>
<evidence type="ECO:0000313" key="2">
    <source>
        <dbReference type="Proteomes" id="UP000295662"/>
    </source>
</evidence>
<dbReference type="SUPFAM" id="SSF52540">
    <property type="entry name" value="P-loop containing nucleoside triphosphate hydrolases"/>
    <property type="match status" value="1"/>
</dbReference>
<keyword evidence="2" id="KW-1185">Reference proteome</keyword>
<comment type="caution">
    <text evidence="1">The sequence shown here is derived from an EMBL/GenBank/DDBJ whole genome shotgun (WGS) entry which is preliminary data.</text>
</comment>
<protein>
    <recommendedName>
        <fullName evidence="3">AAA ATPase-like protein</fullName>
    </recommendedName>
</protein>
<sequence>MLSTSKKLIGRDSELDLLKSAISRFAAATASKAGLEIISISGAGGVGKTYLLDTVLDETQAALKQALILKIDASSEHLLKEFTLIFDQMFAPTELPPPAKSKHDYFPTTRSLIRRQHELIGMVESEISNNKNLSDQCKTMAKALYRLSPAIKYLPKIGPAAAMALKGLETIKAEDYIEPALDVLSSLQALKDETGFFSFPLTKTRLASLRHSPYEAISEAYLSDLSAMLQSYQRQDWFRFMHSAIEGVNRLFLIVDDFEAVGRVLGTFLVESLLPRLKNASFSTLVIFLGRDSVYDANKDFAHHLAGNIGGLIKLEPFSFVEGVKYLTDSGYSSREAAEWYQKSHGLPFILRLLVENRTDADKQSALFYKRFYERTTRWMSLEERKWLTPICYLDNVNEGTIKALLPQQDASRIIAWFESEASVRDVNSPVFTVTPYIRHMLLEYNRRKVGDPEHINLARIAQKAMREA</sequence>
<proteinExistence type="predicted"/>
<evidence type="ECO:0000313" key="1">
    <source>
        <dbReference type="EMBL" id="TDU67262.1"/>
    </source>
</evidence>
<dbReference type="Gene3D" id="3.40.50.300">
    <property type="entry name" value="P-loop containing nucleotide triphosphate hydrolases"/>
    <property type="match status" value="1"/>
</dbReference>
<name>A0A4R7RPA7_9BACT</name>
<dbReference type="InterPro" id="IPR027417">
    <property type="entry name" value="P-loop_NTPase"/>
</dbReference>
<gene>
    <name evidence="1" type="ORF">EI77_03464</name>
</gene>
<dbReference type="AlphaFoldDB" id="A0A4R7RPA7"/>
<reference evidence="1 2" key="1">
    <citation type="submission" date="2019-03" db="EMBL/GenBank/DDBJ databases">
        <title>Genomic Encyclopedia of Archaeal and Bacterial Type Strains, Phase II (KMG-II): from individual species to whole genera.</title>
        <authorList>
            <person name="Goeker M."/>
        </authorList>
    </citation>
    <scope>NUCLEOTIDE SEQUENCE [LARGE SCALE GENOMIC DNA]</scope>
    <source>
        <strain evidence="1 2">ATCC 25309</strain>
    </source>
</reference>
<organism evidence="1 2">
    <name type="scientific">Prosthecobacter fusiformis</name>
    <dbReference type="NCBI Taxonomy" id="48464"/>
    <lineage>
        <taxon>Bacteria</taxon>
        <taxon>Pseudomonadati</taxon>
        <taxon>Verrucomicrobiota</taxon>
        <taxon>Verrucomicrobiia</taxon>
        <taxon>Verrucomicrobiales</taxon>
        <taxon>Verrucomicrobiaceae</taxon>
        <taxon>Prosthecobacter</taxon>
    </lineage>
</organism>
<dbReference type="Proteomes" id="UP000295662">
    <property type="component" value="Unassembled WGS sequence"/>
</dbReference>
<evidence type="ECO:0008006" key="3">
    <source>
        <dbReference type="Google" id="ProtNLM"/>
    </source>
</evidence>
<dbReference type="OrthoDB" id="7069234at2"/>
<accession>A0A4R7RPA7</accession>